<accession>A0ABW4YV48</accession>
<dbReference type="InterPro" id="IPR005025">
    <property type="entry name" value="FMN_Rdtase-like_dom"/>
</dbReference>
<dbReference type="GO" id="GO:0016491">
    <property type="term" value="F:oxidoreductase activity"/>
    <property type="evidence" value="ECO:0007669"/>
    <property type="project" value="UniProtKB-KW"/>
</dbReference>
<evidence type="ECO:0000259" key="1">
    <source>
        <dbReference type="Pfam" id="PF03358"/>
    </source>
</evidence>
<dbReference type="PANTHER" id="PTHR30543:SF21">
    <property type="entry name" value="NAD(P)H-DEPENDENT FMN REDUCTASE LOT6"/>
    <property type="match status" value="1"/>
</dbReference>
<dbReference type="EMBL" id="JBHUHD010000001">
    <property type="protein sequence ID" value="MFD2140019.1"/>
    <property type="molecule type" value="Genomic_DNA"/>
</dbReference>
<gene>
    <name evidence="2" type="ORF">ACFSNC_06395</name>
</gene>
<dbReference type="Gene3D" id="3.40.50.360">
    <property type="match status" value="1"/>
</dbReference>
<organism evidence="2 3">
    <name type="scientific">Ancylobacter oerskovii</name>
    <dbReference type="NCBI Taxonomy" id="459519"/>
    <lineage>
        <taxon>Bacteria</taxon>
        <taxon>Pseudomonadati</taxon>
        <taxon>Pseudomonadota</taxon>
        <taxon>Alphaproteobacteria</taxon>
        <taxon>Hyphomicrobiales</taxon>
        <taxon>Xanthobacteraceae</taxon>
        <taxon>Ancylobacter</taxon>
    </lineage>
</organism>
<dbReference type="PANTHER" id="PTHR30543">
    <property type="entry name" value="CHROMATE REDUCTASE"/>
    <property type="match status" value="1"/>
</dbReference>
<dbReference type="Proteomes" id="UP001597299">
    <property type="component" value="Unassembled WGS sequence"/>
</dbReference>
<sequence>MRPPKILVFAGSVRTGSYSATLAALAARELALLGAEPVRISLEDYPLPIYDADLEAEDGVPQAAEQLREQLALADGVFIVTPEYNAAVPPLLKNAIDWASRAKGAGSGSASGGGGHDPFKGPVFAIGSTSPGALGGYRAAMMLRQVLALGLSALVLAEQAMVPAAHQAFSDGGDFKDERQLDRLRGTLRALIDQSALRAGLRA</sequence>
<evidence type="ECO:0000313" key="3">
    <source>
        <dbReference type="Proteomes" id="UP001597299"/>
    </source>
</evidence>
<dbReference type="Pfam" id="PF03358">
    <property type="entry name" value="FMN_red"/>
    <property type="match status" value="1"/>
</dbReference>
<dbReference type="InterPro" id="IPR050712">
    <property type="entry name" value="NAD(P)H-dep_reductase"/>
</dbReference>
<comment type="caution">
    <text evidence="2">The sequence shown here is derived from an EMBL/GenBank/DDBJ whole genome shotgun (WGS) entry which is preliminary data.</text>
</comment>
<dbReference type="SUPFAM" id="SSF52218">
    <property type="entry name" value="Flavoproteins"/>
    <property type="match status" value="1"/>
</dbReference>
<dbReference type="InterPro" id="IPR029039">
    <property type="entry name" value="Flavoprotein-like_sf"/>
</dbReference>
<keyword evidence="2" id="KW-0560">Oxidoreductase</keyword>
<feature type="domain" description="NADPH-dependent FMN reductase-like" evidence="1">
    <location>
        <begin position="4"/>
        <end position="167"/>
    </location>
</feature>
<evidence type="ECO:0000313" key="2">
    <source>
        <dbReference type="EMBL" id="MFD2140019.1"/>
    </source>
</evidence>
<dbReference type="RefSeq" id="WP_213353299.1">
    <property type="nucleotide sequence ID" value="NZ_JAHBGB010000033.1"/>
</dbReference>
<keyword evidence="3" id="KW-1185">Reference proteome</keyword>
<protein>
    <submittedName>
        <fullName evidence="2">NADPH-dependent FMN reductase</fullName>
        <ecNumber evidence="2">1.-.-.-</ecNumber>
    </submittedName>
</protein>
<name>A0ABW4YV48_9HYPH</name>
<dbReference type="EC" id="1.-.-.-" evidence="2"/>
<proteinExistence type="predicted"/>
<reference evidence="3" key="1">
    <citation type="journal article" date="2019" name="Int. J. Syst. Evol. Microbiol.">
        <title>The Global Catalogue of Microorganisms (GCM) 10K type strain sequencing project: providing services to taxonomists for standard genome sequencing and annotation.</title>
        <authorList>
            <consortium name="The Broad Institute Genomics Platform"/>
            <consortium name="The Broad Institute Genome Sequencing Center for Infectious Disease"/>
            <person name="Wu L."/>
            <person name="Ma J."/>
        </authorList>
    </citation>
    <scope>NUCLEOTIDE SEQUENCE [LARGE SCALE GENOMIC DNA]</scope>
    <source>
        <strain evidence="3">CCM 7435</strain>
    </source>
</reference>